<feature type="compositionally biased region" description="Low complexity" evidence="1">
    <location>
        <begin position="71"/>
        <end position="85"/>
    </location>
</feature>
<sequence length="194" mass="21371">MFPSAEELQVELTLLELADLILERRRIPPPGDYIGSLRWRGGKPRSVASRRRRPLRTPSLPPPLDSKEGDAAAAATAASSSPTTPLSFQESGSDEVSVRPDPEVEHRKRHREVSLPPPSGGEEGALLPEPMAEHGKRRWKARVQPTGGGHREQQSVAAVTGLPDLNVAATSLARRRRVQIQREKRFSLLSYNSK</sequence>
<accession>A0A8J5H9I3</accession>
<evidence type="ECO:0000313" key="2">
    <source>
        <dbReference type="EMBL" id="KAG6517867.1"/>
    </source>
</evidence>
<protein>
    <submittedName>
        <fullName evidence="2">Uncharacterized protein</fullName>
    </submittedName>
</protein>
<evidence type="ECO:0000256" key="1">
    <source>
        <dbReference type="SAM" id="MobiDB-lite"/>
    </source>
</evidence>
<comment type="caution">
    <text evidence="2">The sequence shown here is derived from an EMBL/GenBank/DDBJ whole genome shotgun (WGS) entry which is preliminary data.</text>
</comment>
<reference evidence="2 3" key="1">
    <citation type="submission" date="2020-08" db="EMBL/GenBank/DDBJ databases">
        <title>Plant Genome Project.</title>
        <authorList>
            <person name="Zhang R.-G."/>
        </authorList>
    </citation>
    <scope>NUCLEOTIDE SEQUENCE [LARGE SCALE GENOMIC DNA]</scope>
    <source>
        <tissue evidence="2">Rhizome</tissue>
    </source>
</reference>
<keyword evidence="3" id="KW-1185">Reference proteome</keyword>
<gene>
    <name evidence="2" type="ORF">ZIOFF_021266</name>
</gene>
<dbReference type="PANTHER" id="PTHR37614">
    <property type="entry name" value="OS02G0121400 PROTEIN"/>
    <property type="match status" value="1"/>
</dbReference>
<dbReference type="EMBL" id="JACMSC010000006">
    <property type="protein sequence ID" value="KAG6517867.1"/>
    <property type="molecule type" value="Genomic_DNA"/>
</dbReference>
<feature type="region of interest" description="Disordered" evidence="1">
    <location>
        <begin position="32"/>
        <end position="154"/>
    </location>
</feature>
<dbReference type="PANTHER" id="PTHR37614:SF2">
    <property type="entry name" value="OS02G0121400 PROTEIN"/>
    <property type="match status" value="1"/>
</dbReference>
<dbReference type="AlphaFoldDB" id="A0A8J5H9I3"/>
<proteinExistence type="predicted"/>
<name>A0A8J5H9I3_ZINOF</name>
<organism evidence="2 3">
    <name type="scientific">Zingiber officinale</name>
    <name type="common">Ginger</name>
    <name type="synonym">Amomum zingiber</name>
    <dbReference type="NCBI Taxonomy" id="94328"/>
    <lineage>
        <taxon>Eukaryota</taxon>
        <taxon>Viridiplantae</taxon>
        <taxon>Streptophyta</taxon>
        <taxon>Embryophyta</taxon>
        <taxon>Tracheophyta</taxon>
        <taxon>Spermatophyta</taxon>
        <taxon>Magnoliopsida</taxon>
        <taxon>Liliopsida</taxon>
        <taxon>Zingiberales</taxon>
        <taxon>Zingiberaceae</taxon>
        <taxon>Zingiber</taxon>
    </lineage>
</organism>
<feature type="compositionally biased region" description="Basic residues" evidence="1">
    <location>
        <begin position="40"/>
        <end position="55"/>
    </location>
</feature>
<evidence type="ECO:0000313" key="3">
    <source>
        <dbReference type="Proteomes" id="UP000734854"/>
    </source>
</evidence>
<dbReference type="Proteomes" id="UP000734854">
    <property type="component" value="Unassembled WGS sequence"/>
</dbReference>
<feature type="compositionally biased region" description="Basic and acidic residues" evidence="1">
    <location>
        <begin position="96"/>
        <end position="106"/>
    </location>
</feature>